<dbReference type="Proteomes" id="UP000449969">
    <property type="component" value="Unassembled WGS sequence"/>
</dbReference>
<keyword evidence="2 4" id="KW-0238">DNA-binding</keyword>
<comment type="caution">
    <text evidence="6">The sequence shown here is derived from an EMBL/GenBank/DDBJ whole genome shotgun (WGS) entry which is preliminary data.</text>
</comment>
<evidence type="ECO:0000256" key="3">
    <source>
        <dbReference type="ARBA" id="ARBA00023163"/>
    </source>
</evidence>
<dbReference type="InterPro" id="IPR009057">
    <property type="entry name" value="Homeodomain-like_sf"/>
</dbReference>
<keyword evidence="1" id="KW-0805">Transcription regulation</keyword>
<dbReference type="RefSeq" id="WP_157327716.1">
    <property type="nucleotide sequence ID" value="NZ_JANADL010000064.1"/>
</dbReference>
<gene>
    <name evidence="6" type="ORF">GPL20_03380</name>
</gene>
<evidence type="ECO:0000256" key="1">
    <source>
        <dbReference type="ARBA" id="ARBA00023015"/>
    </source>
</evidence>
<keyword evidence="3" id="KW-0804">Transcription</keyword>
<organism evidence="6 7">
    <name type="scientific">Bradyrhizobium cajani</name>
    <dbReference type="NCBI Taxonomy" id="1928661"/>
    <lineage>
        <taxon>Bacteria</taxon>
        <taxon>Pseudomonadati</taxon>
        <taxon>Pseudomonadota</taxon>
        <taxon>Alphaproteobacteria</taxon>
        <taxon>Hyphomicrobiales</taxon>
        <taxon>Nitrobacteraceae</taxon>
        <taxon>Bradyrhizobium</taxon>
    </lineage>
</organism>
<feature type="DNA-binding region" description="H-T-H motif" evidence="4">
    <location>
        <begin position="28"/>
        <end position="47"/>
    </location>
</feature>
<reference evidence="6 7" key="1">
    <citation type="submission" date="2019-12" db="EMBL/GenBank/DDBJ databases">
        <title>Draft genome sequences Bradyrhizobium cajani AMBPC1010, Bradyrhizobium pachyrhizi AMBPC1040 and Bradyrhizobium yuanmingense ALSPC3051, three plant growth promoting strains isolated from nodules of Cajanus cajan L. in Dominican Republic.</title>
        <authorList>
            <person name="Flores-Felix J.D."/>
            <person name="Araujo J."/>
            <person name="Diaz-Alcantara C."/>
            <person name="Gonzalez-Andres F."/>
            <person name="Velazquez E."/>
        </authorList>
    </citation>
    <scope>NUCLEOTIDE SEQUENCE [LARGE SCALE GENOMIC DNA]</scope>
    <source>
        <strain evidence="6 7">1010</strain>
    </source>
</reference>
<dbReference type="PANTHER" id="PTHR47506:SF3">
    <property type="entry name" value="HTH-TYPE TRANSCRIPTIONAL REGULATOR LMRA"/>
    <property type="match status" value="1"/>
</dbReference>
<dbReference type="OrthoDB" id="9811084at2"/>
<dbReference type="PRINTS" id="PR00455">
    <property type="entry name" value="HTHTETR"/>
</dbReference>
<proteinExistence type="predicted"/>
<protein>
    <submittedName>
        <fullName evidence="6">TetR family transcriptional regulator</fullName>
    </submittedName>
</protein>
<evidence type="ECO:0000259" key="5">
    <source>
        <dbReference type="PROSITE" id="PS50977"/>
    </source>
</evidence>
<feature type="domain" description="HTH tetR-type" evidence="5">
    <location>
        <begin position="5"/>
        <end position="65"/>
    </location>
</feature>
<dbReference type="InterPro" id="IPR036271">
    <property type="entry name" value="Tet_transcr_reg_TetR-rel_C_sf"/>
</dbReference>
<dbReference type="InterPro" id="IPR054156">
    <property type="entry name" value="YxaF_TetR_C"/>
</dbReference>
<sequence>MPAVPKHRQPIINAAVTLFRRQGFARTGLNDIIDVSGAPKGSLYHYFPDGKSSIAVAAVEEAGRRVAATIAKLADECGSTGELLQAHARLLAGWMQASGFRNGCPITTVLLELAPRERTVTEAGRKAYSARISLLRDKLLADGFTRPRAEALAVLCTSALQGALIQARVERSGRPIAVTAAELARLIETEAGAMRG</sequence>
<dbReference type="PROSITE" id="PS50977">
    <property type="entry name" value="HTH_TETR_2"/>
    <property type="match status" value="1"/>
</dbReference>
<dbReference type="SUPFAM" id="SSF46689">
    <property type="entry name" value="Homeodomain-like"/>
    <property type="match status" value="1"/>
</dbReference>
<dbReference type="Gene3D" id="1.10.357.10">
    <property type="entry name" value="Tetracycline Repressor, domain 2"/>
    <property type="match status" value="1"/>
</dbReference>
<dbReference type="Pfam" id="PF21993">
    <property type="entry name" value="TetR_C_13_2"/>
    <property type="match status" value="1"/>
</dbReference>
<name>A0A844TC18_9BRAD</name>
<dbReference type="GO" id="GO:0003677">
    <property type="term" value="F:DNA binding"/>
    <property type="evidence" value="ECO:0007669"/>
    <property type="project" value="UniProtKB-UniRule"/>
</dbReference>
<evidence type="ECO:0000313" key="6">
    <source>
        <dbReference type="EMBL" id="MVT72160.1"/>
    </source>
</evidence>
<dbReference type="InterPro" id="IPR001647">
    <property type="entry name" value="HTH_TetR"/>
</dbReference>
<dbReference type="SUPFAM" id="SSF48498">
    <property type="entry name" value="Tetracyclin repressor-like, C-terminal domain"/>
    <property type="match status" value="1"/>
</dbReference>
<evidence type="ECO:0000256" key="4">
    <source>
        <dbReference type="PROSITE-ProRule" id="PRU00335"/>
    </source>
</evidence>
<dbReference type="EMBL" id="WQNE01000002">
    <property type="protein sequence ID" value="MVT72160.1"/>
    <property type="molecule type" value="Genomic_DNA"/>
</dbReference>
<evidence type="ECO:0000313" key="7">
    <source>
        <dbReference type="Proteomes" id="UP000449969"/>
    </source>
</evidence>
<keyword evidence="7" id="KW-1185">Reference proteome</keyword>
<accession>A0A844TC18</accession>
<dbReference type="PANTHER" id="PTHR47506">
    <property type="entry name" value="TRANSCRIPTIONAL REGULATORY PROTEIN"/>
    <property type="match status" value="1"/>
</dbReference>
<dbReference type="Pfam" id="PF00440">
    <property type="entry name" value="TetR_N"/>
    <property type="match status" value="1"/>
</dbReference>
<evidence type="ECO:0000256" key="2">
    <source>
        <dbReference type="ARBA" id="ARBA00023125"/>
    </source>
</evidence>
<dbReference type="AlphaFoldDB" id="A0A844TC18"/>